<name>A0A3N9UES3_9BACI</name>
<protein>
    <recommendedName>
        <fullName evidence="3">Lipoprotein</fullName>
    </recommendedName>
</protein>
<gene>
    <name evidence="1" type="ORF">EBB45_09215</name>
</gene>
<sequence>MKKMIGFIYILVLGILLAACSEKEGQLTRVDVQEVNKEGNKEEVIIVDQESLQTIKKSLEHVRWEPNTEVSMARREDVIAILFYTIDENMPESLVEHQIWFEVNGSATIISNHEDQGYGRLDQEHAQNLKNAFIK</sequence>
<dbReference type="AlphaFoldDB" id="A0A3N9UES3"/>
<evidence type="ECO:0008006" key="3">
    <source>
        <dbReference type="Google" id="ProtNLM"/>
    </source>
</evidence>
<dbReference type="Proteomes" id="UP000274033">
    <property type="component" value="Unassembled WGS sequence"/>
</dbReference>
<evidence type="ECO:0000313" key="2">
    <source>
        <dbReference type="Proteomes" id="UP000274033"/>
    </source>
</evidence>
<dbReference type="EMBL" id="RRCT01000007">
    <property type="protein sequence ID" value="RQW74773.1"/>
    <property type="molecule type" value="Genomic_DNA"/>
</dbReference>
<organism evidence="1 2">
    <name type="scientific">Lysinibacillus composti</name>
    <dbReference type="NCBI Taxonomy" id="720633"/>
    <lineage>
        <taxon>Bacteria</taxon>
        <taxon>Bacillati</taxon>
        <taxon>Bacillota</taxon>
        <taxon>Bacilli</taxon>
        <taxon>Bacillales</taxon>
        <taxon>Bacillaceae</taxon>
        <taxon>Lysinibacillus</taxon>
    </lineage>
</organism>
<proteinExistence type="predicted"/>
<reference evidence="1 2" key="1">
    <citation type="journal article" date="2013" name="J. Microbiol.">
        <title>Lysinibacillus chungkukjangi sp. nov., isolated from Chungkukjang, Korean fermented soybean food.</title>
        <authorList>
            <person name="Kim S.J."/>
            <person name="Jang Y.H."/>
            <person name="Hamada M."/>
            <person name="Ahn J.H."/>
            <person name="Weon H.Y."/>
            <person name="Suzuki K."/>
            <person name="Whang K.S."/>
            <person name="Kwon S.W."/>
        </authorList>
    </citation>
    <scope>NUCLEOTIDE SEQUENCE [LARGE SCALE GENOMIC DNA]</scope>
    <source>
        <strain evidence="1 2">MCCC 1A12701</strain>
    </source>
</reference>
<dbReference type="OrthoDB" id="2437675at2"/>
<accession>A0A3N9UES3</accession>
<dbReference type="PROSITE" id="PS51257">
    <property type="entry name" value="PROKAR_LIPOPROTEIN"/>
    <property type="match status" value="1"/>
</dbReference>
<dbReference type="RefSeq" id="WP_124764197.1">
    <property type="nucleotide sequence ID" value="NZ_JAFBDY010000006.1"/>
</dbReference>
<evidence type="ECO:0000313" key="1">
    <source>
        <dbReference type="EMBL" id="RQW74773.1"/>
    </source>
</evidence>
<keyword evidence="2" id="KW-1185">Reference proteome</keyword>
<comment type="caution">
    <text evidence="1">The sequence shown here is derived from an EMBL/GenBank/DDBJ whole genome shotgun (WGS) entry which is preliminary data.</text>
</comment>